<keyword evidence="4" id="KW-1185">Reference proteome</keyword>
<keyword evidence="1" id="KW-0175">Coiled coil</keyword>
<evidence type="ECO:0000256" key="1">
    <source>
        <dbReference type="SAM" id="Coils"/>
    </source>
</evidence>
<protein>
    <submittedName>
        <fullName evidence="3">Uncharacterized protein</fullName>
    </submittedName>
</protein>
<accession>A0A8J8NTF6</accession>
<proteinExistence type="predicted"/>
<feature type="region of interest" description="Disordered" evidence="2">
    <location>
        <begin position="292"/>
        <end position="327"/>
    </location>
</feature>
<name>A0A8J8NTF6_HALGN</name>
<evidence type="ECO:0000256" key="2">
    <source>
        <dbReference type="SAM" id="MobiDB-lite"/>
    </source>
</evidence>
<feature type="region of interest" description="Disordered" evidence="2">
    <location>
        <begin position="1"/>
        <end position="69"/>
    </location>
</feature>
<feature type="compositionally biased region" description="Polar residues" evidence="2">
    <location>
        <begin position="162"/>
        <end position="172"/>
    </location>
</feature>
<gene>
    <name evidence="3" type="ORF">FGO68_gene1253</name>
</gene>
<feature type="region of interest" description="Disordered" evidence="2">
    <location>
        <begin position="88"/>
        <end position="113"/>
    </location>
</feature>
<organism evidence="3 4">
    <name type="scientific">Halteria grandinella</name>
    <dbReference type="NCBI Taxonomy" id="5974"/>
    <lineage>
        <taxon>Eukaryota</taxon>
        <taxon>Sar</taxon>
        <taxon>Alveolata</taxon>
        <taxon>Ciliophora</taxon>
        <taxon>Intramacronucleata</taxon>
        <taxon>Spirotrichea</taxon>
        <taxon>Stichotrichia</taxon>
        <taxon>Sporadotrichida</taxon>
        <taxon>Halteriidae</taxon>
        <taxon>Halteria</taxon>
    </lineage>
</organism>
<feature type="compositionally biased region" description="Polar residues" evidence="2">
    <location>
        <begin position="309"/>
        <end position="319"/>
    </location>
</feature>
<feature type="coiled-coil region" evidence="1">
    <location>
        <begin position="345"/>
        <end position="386"/>
    </location>
</feature>
<dbReference type="EMBL" id="RRYP01008203">
    <property type="protein sequence ID" value="TNV79944.1"/>
    <property type="molecule type" value="Genomic_DNA"/>
</dbReference>
<sequence length="539" mass="60426">MKPITNPLRKKLGTSPTHAAISKKFLPPYPQPLSKLASPRLLHTTRKQPAIPPSQKESPKKPLPQVEEGDHFETSQFDEGPALVSLSAKKPQQPLALQVRHQKNAQSTDFHHPPIKNLVSSIIQGASGIGFLQPIQEGSAPHMPSRLSFEQQSQERKSSSKNNPSTFIASSSLTTSRNVKNLLRNLETSTGAIIGSMKHQVKNTEQNTLKASRSLESIIPFSHDNKKHSYGFKAKVSERQKFSNSRRQTLLPLSTALRNYQTAHQAMNPESHRLPSFDSSLHIRSTLEGRISPPSLILPTTHDTKIPRKQQTSISNSLSPMHRGEDDEPYNNTLPNTRGDLIQQLGDKQRECVTLKSENQALSQRLIRAEQDIRKLQEQMSAMVGKKMPSSNAGIRAFKKDFDSKEHTQQRQKSIEIGSTTKKLAPPTAQTPYYYQNVTLTKSMQKQEIGQGFDHYIPATSSMSSRRQYYTNITPKSGGGAVEVELAKVKRRVKQVLIQSKARETALIERVKELENKLSRRQLNDSLDDVDDSLGLEER</sequence>
<feature type="region of interest" description="Disordered" evidence="2">
    <location>
        <begin position="133"/>
        <end position="172"/>
    </location>
</feature>
<evidence type="ECO:0000313" key="3">
    <source>
        <dbReference type="EMBL" id="TNV79944.1"/>
    </source>
</evidence>
<dbReference type="Proteomes" id="UP000785679">
    <property type="component" value="Unassembled WGS sequence"/>
</dbReference>
<dbReference type="AlphaFoldDB" id="A0A8J8NTF6"/>
<evidence type="ECO:0000313" key="4">
    <source>
        <dbReference type="Proteomes" id="UP000785679"/>
    </source>
</evidence>
<comment type="caution">
    <text evidence="3">The sequence shown here is derived from an EMBL/GenBank/DDBJ whole genome shotgun (WGS) entry which is preliminary data.</text>
</comment>
<reference evidence="3" key="1">
    <citation type="submission" date="2019-06" db="EMBL/GenBank/DDBJ databases">
        <authorList>
            <person name="Zheng W."/>
        </authorList>
    </citation>
    <scope>NUCLEOTIDE SEQUENCE</scope>
    <source>
        <strain evidence="3">QDHG01</strain>
    </source>
</reference>